<name>A0A4V1Q2N5_9AGAR</name>
<gene>
    <name evidence="1" type="ORF">EST38_g10152</name>
</gene>
<accession>A0A4V1Q2N5</accession>
<evidence type="ECO:0000313" key="2">
    <source>
        <dbReference type="Proteomes" id="UP000290288"/>
    </source>
</evidence>
<dbReference type="OrthoDB" id="423313at2759"/>
<dbReference type="Gene3D" id="3.40.50.11350">
    <property type="match status" value="1"/>
</dbReference>
<dbReference type="Proteomes" id="UP000290288">
    <property type="component" value="Unassembled WGS sequence"/>
</dbReference>
<dbReference type="STRING" id="2316362.A0A4V1Q2N5"/>
<evidence type="ECO:0000313" key="1">
    <source>
        <dbReference type="EMBL" id="RXW15708.1"/>
    </source>
</evidence>
<protein>
    <submittedName>
        <fullName evidence="1">Uncharacterized protein</fullName>
    </submittedName>
</protein>
<organism evidence="1 2">
    <name type="scientific">Candolleomyces aberdarensis</name>
    <dbReference type="NCBI Taxonomy" id="2316362"/>
    <lineage>
        <taxon>Eukaryota</taxon>
        <taxon>Fungi</taxon>
        <taxon>Dikarya</taxon>
        <taxon>Basidiomycota</taxon>
        <taxon>Agaricomycotina</taxon>
        <taxon>Agaricomycetes</taxon>
        <taxon>Agaricomycetidae</taxon>
        <taxon>Agaricales</taxon>
        <taxon>Agaricineae</taxon>
        <taxon>Psathyrellaceae</taxon>
        <taxon>Candolleomyces</taxon>
    </lineage>
</organism>
<keyword evidence="2" id="KW-1185">Reference proteome</keyword>
<dbReference type="AlphaFoldDB" id="A0A4V1Q2N5"/>
<sequence>MVSPLNSARSSPFTQMKLTRKWVLVGLFAVLAVTFGIHSLQTVDGSKTASPDLFHSTVPANGECSAQTQSSQGPWMVPANYLNYDHPTTLGRDNLQKDSHYVTAFPVAGFTNKFIAYMHLIYQGVLSNRIPIVPPIIPPGWVPIDAGMIPFGDLFNLTNLRANLRSPVLEWTDVKLLKPNASIQDENVGDDPTLERIGCWSTRKRSSFSPTFVGQAENLLKLDLSFTRVPDFAYFNETDQDEFHTKFSSLAALTWPKHPHPSAHDRPLMAKSRFGARLPPEDQLACFDLLYFVSTGVKRYEFENRWSPVWNTIGTHLTFTQPLVDITQGYLRRALKIGEKEEMPAIITAHIRRNDFKFKCKEGQEPPCYMPIHKYVEAISEIQKELIEKRNIKATRVFVSSDETELSFWNEVASLGWAFFNHTAEQTIEKYGDWYPLLIDKVALSSGVGFVGTSPSTFSVLNARRVEDWNNGITKMLNYYI</sequence>
<dbReference type="CDD" id="cd11296">
    <property type="entry name" value="O-FucT_like"/>
    <property type="match status" value="1"/>
</dbReference>
<comment type="caution">
    <text evidence="1">The sequence shown here is derived from an EMBL/GenBank/DDBJ whole genome shotgun (WGS) entry which is preliminary data.</text>
</comment>
<proteinExistence type="predicted"/>
<reference evidence="1 2" key="1">
    <citation type="submission" date="2019-01" db="EMBL/GenBank/DDBJ databases">
        <title>Draft genome sequence of Psathyrella aberdarensis IHI B618.</title>
        <authorList>
            <person name="Buettner E."/>
            <person name="Kellner H."/>
        </authorList>
    </citation>
    <scope>NUCLEOTIDE SEQUENCE [LARGE SCALE GENOMIC DNA]</scope>
    <source>
        <strain evidence="1 2">IHI B618</strain>
    </source>
</reference>
<dbReference type="EMBL" id="SDEE01000521">
    <property type="protein sequence ID" value="RXW15708.1"/>
    <property type="molecule type" value="Genomic_DNA"/>
</dbReference>